<evidence type="ECO:0000313" key="3">
    <source>
        <dbReference type="Proteomes" id="UP001157017"/>
    </source>
</evidence>
<keyword evidence="3" id="KW-1185">Reference proteome</keyword>
<feature type="compositionally biased region" description="Basic and acidic residues" evidence="1">
    <location>
        <begin position="46"/>
        <end position="63"/>
    </location>
</feature>
<organism evidence="2 3">
    <name type="scientific">Angustibacter aerolatus</name>
    <dbReference type="NCBI Taxonomy" id="1162965"/>
    <lineage>
        <taxon>Bacteria</taxon>
        <taxon>Bacillati</taxon>
        <taxon>Actinomycetota</taxon>
        <taxon>Actinomycetes</taxon>
        <taxon>Kineosporiales</taxon>
        <taxon>Kineosporiaceae</taxon>
    </lineage>
</organism>
<dbReference type="EMBL" id="BSUZ01000001">
    <property type="protein sequence ID" value="GMA86009.1"/>
    <property type="molecule type" value="Genomic_DNA"/>
</dbReference>
<name>A0ABQ6JDX8_9ACTN</name>
<feature type="compositionally biased region" description="Low complexity" evidence="1">
    <location>
        <begin position="34"/>
        <end position="45"/>
    </location>
</feature>
<gene>
    <name evidence="2" type="ORF">GCM10025868_12590</name>
</gene>
<feature type="region of interest" description="Disordered" evidence="1">
    <location>
        <begin position="15"/>
        <end position="76"/>
    </location>
</feature>
<evidence type="ECO:0000256" key="1">
    <source>
        <dbReference type="SAM" id="MobiDB-lite"/>
    </source>
</evidence>
<reference evidence="3" key="1">
    <citation type="journal article" date="2019" name="Int. J. Syst. Evol. Microbiol.">
        <title>The Global Catalogue of Microorganisms (GCM) 10K type strain sequencing project: providing services to taxonomists for standard genome sequencing and annotation.</title>
        <authorList>
            <consortium name="The Broad Institute Genomics Platform"/>
            <consortium name="The Broad Institute Genome Sequencing Center for Infectious Disease"/>
            <person name="Wu L."/>
            <person name="Ma J."/>
        </authorList>
    </citation>
    <scope>NUCLEOTIDE SEQUENCE [LARGE SCALE GENOMIC DNA]</scope>
    <source>
        <strain evidence="3">NBRC 108730</strain>
    </source>
</reference>
<protein>
    <submittedName>
        <fullName evidence="2">Uncharacterized protein</fullName>
    </submittedName>
</protein>
<comment type="caution">
    <text evidence="2">The sequence shown here is derived from an EMBL/GenBank/DDBJ whole genome shotgun (WGS) entry which is preliminary data.</text>
</comment>
<accession>A0ABQ6JDX8</accession>
<evidence type="ECO:0000313" key="2">
    <source>
        <dbReference type="EMBL" id="GMA86009.1"/>
    </source>
</evidence>
<proteinExistence type="predicted"/>
<sequence>MREALLDDLEDVVRGEPRVSDSAPNVPAAMRPVEGPTEAPALTAEPAERLDGLDGGDRVDLAKRSAPASGFDPDAT</sequence>
<dbReference type="Proteomes" id="UP001157017">
    <property type="component" value="Unassembled WGS sequence"/>
</dbReference>